<organism evidence="2">
    <name type="scientific">Myoviridae sp. ctPuP5</name>
    <dbReference type="NCBI Taxonomy" id="2823543"/>
    <lineage>
        <taxon>Viruses</taxon>
        <taxon>Duplodnaviria</taxon>
        <taxon>Heunggongvirae</taxon>
        <taxon>Uroviricota</taxon>
        <taxon>Caudoviricetes</taxon>
    </lineage>
</organism>
<protein>
    <recommendedName>
        <fullName evidence="1">Exonuclease domain-containing protein</fullName>
    </recommendedName>
</protein>
<proteinExistence type="predicted"/>
<name>A0A8S5L932_9CAUD</name>
<dbReference type="EMBL" id="BK014662">
    <property type="protein sequence ID" value="DAD66451.1"/>
    <property type="molecule type" value="Genomic_DNA"/>
</dbReference>
<dbReference type="SMART" id="SM00479">
    <property type="entry name" value="EXOIII"/>
    <property type="match status" value="1"/>
</dbReference>
<dbReference type="FunFam" id="3.30.420.10:FF:000045">
    <property type="entry name" value="3'-5' exonuclease DinG"/>
    <property type="match status" value="1"/>
</dbReference>
<evidence type="ECO:0000259" key="1">
    <source>
        <dbReference type="SMART" id="SM00479"/>
    </source>
</evidence>
<dbReference type="PANTHER" id="PTHR30231:SF42">
    <property type="entry name" value="EXONUCLEASE"/>
    <property type="match status" value="1"/>
</dbReference>
<dbReference type="PANTHER" id="PTHR30231">
    <property type="entry name" value="DNA POLYMERASE III SUBUNIT EPSILON"/>
    <property type="match status" value="1"/>
</dbReference>
<dbReference type="InterPro" id="IPR012337">
    <property type="entry name" value="RNaseH-like_sf"/>
</dbReference>
<evidence type="ECO:0000313" key="2">
    <source>
        <dbReference type="EMBL" id="DAD66451.1"/>
    </source>
</evidence>
<dbReference type="InterPro" id="IPR036397">
    <property type="entry name" value="RNaseH_sf"/>
</dbReference>
<dbReference type="CDD" id="cd06130">
    <property type="entry name" value="DNA_pol_III_epsilon_like"/>
    <property type="match status" value="1"/>
</dbReference>
<accession>A0A8S5L932</accession>
<dbReference type="Pfam" id="PF00929">
    <property type="entry name" value="RNase_T"/>
    <property type="match status" value="1"/>
</dbReference>
<reference evidence="2" key="1">
    <citation type="journal article" date="2021" name="Proc. Natl. Acad. Sci. U.S.A.">
        <title>A Catalog of Tens of Thousands of Viruses from Human Metagenomes Reveals Hidden Associations with Chronic Diseases.</title>
        <authorList>
            <person name="Tisza M.J."/>
            <person name="Buck C.B."/>
        </authorList>
    </citation>
    <scope>NUCLEOTIDE SEQUENCE</scope>
    <source>
        <strain evidence="2">CtPuP5</strain>
    </source>
</reference>
<sequence length="176" mass="20158">MAKKKTNNRFAVIDFETANGYRETVCSVGVVIVEDCKIVDKFYSLINPQTKYFEKHCVAAHGLRYNDVKNSPKFSEVWEKVDKMIGNSPIVAHNAAFEKSCINACSRAFDTNNDYQYIDTLKLSRKYNKHLDSHKLNILCEDIGYDLKNYHNALADAEACAMVFINFIKNNKVIEI</sequence>
<dbReference type="GO" id="GO:0003676">
    <property type="term" value="F:nucleic acid binding"/>
    <property type="evidence" value="ECO:0007669"/>
    <property type="project" value="InterPro"/>
</dbReference>
<dbReference type="GO" id="GO:0008408">
    <property type="term" value="F:3'-5' exonuclease activity"/>
    <property type="evidence" value="ECO:0007669"/>
    <property type="project" value="TreeGrafter"/>
</dbReference>
<dbReference type="InterPro" id="IPR013520">
    <property type="entry name" value="Ribonucl_H"/>
</dbReference>
<dbReference type="Gene3D" id="3.30.420.10">
    <property type="entry name" value="Ribonuclease H-like superfamily/Ribonuclease H"/>
    <property type="match status" value="1"/>
</dbReference>
<dbReference type="SUPFAM" id="SSF53098">
    <property type="entry name" value="Ribonuclease H-like"/>
    <property type="match status" value="1"/>
</dbReference>
<feature type="domain" description="Exonuclease" evidence="1">
    <location>
        <begin position="9"/>
        <end position="173"/>
    </location>
</feature>